<accession>A0ABU2BZ59</accession>
<dbReference type="Gene3D" id="1.20.1510.10">
    <property type="entry name" value="Cation efflux protein transmembrane domain"/>
    <property type="match status" value="1"/>
</dbReference>
<feature type="transmembrane region" description="Helical" evidence="6">
    <location>
        <begin position="23"/>
        <end position="43"/>
    </location>
</feature>
<dbReference type="RefSeq" id="WP_310304383.1">
    <property type="nucleotide sequence ID" value="NZ_BAAAPS010000005.1"/>
</dbReference>
<evidence type="ECO:0000256" key="2">
    <source>
        <dbReference type="ARBA" id="ARBA00022448"/>
    </source>
</evidence>
<dbReference type="Proteomes" id="UP001183648">
    <property type="component" value="Unassembled WGS sequence"/>
</dbReference>
<evidence type="ECO:0000256" key="6">
    <source>
        <dbReference type="SAM" id="Phobius"/>
    </source>
</evidence>
<dbReference type="InterPro" id="IPR058533">
    <property type="entry name" value="Cation_efflux_TM"/>
</dbReference>
<name>A0ABU2BZ59_9ACTN</name>
<proteinExistence type="predicted"/>
<evidence type="ECO:0000256" key="1">
    <source>
        <dbReference type="ARBA" id="ARBA00004141"/>
    </source>
</evidence>
<dbReference type="Pfam" id="PF01545">
    <property type="entry name" value="Cation_efflux"/>
    <property type="match status" value="1"/>
</dbReference>
<feature type="transmembrane region" description="Helical" evidence="6">
    <location>
        <begin position="89"/>
        <end position="113"/>
    </location>
</feature>
<dbReference type="SUPFAM" id="SSF161111">
    <property type="entry name" value="Cation efflux protein transmembrane domain-like"/>
    <property type="match status" value="1"/>
</dbReference>
<feature type="transmembrane region" description="Helical" evidence="6">
    <location>
        <begin position="176"/>
        <end position="197"/>
    </location>
</feature>
<evidence type="ECO:0000259" key="7">
    <source>
        <dbReference type="Pfam" id="PF01545"/>
    </source>
</evidence>
<evidence type="ECO:0000256" key="4">
    <source>
        <dbReference type="ARBA" id="ARBA00022989"/>
    </source>
</evidence>
<comment type="caution">
    <text evidence="8">The sequence shown here is derived from an EMBL/GenBank/DDBJ whole genome shotgun (WGS) entry which is preliminary data.</text>
</comment>
<feature type="transmembrane region" description="Helical" evidence="6">
    <location>
        <begin position="203"/>
        <end position="225"/>
    </location>
</feature>
<dbReference type="InterPro" id="IPR040177">
    <property type="entry name" value="SLC30A9"/>
</dbReference>
<dbReference type="NCBIfam" id="TIGR01297">
    <property type="entry name" value="CDF"/>
    <property type="match status" value="1"/>
</dbReference>
<keyword evidence="2" id="KW-0813">Transport</keyword>
<organism evidence="8 9">
    <name type="scientific">Nocardioides marmoribigeumensis</name>
    <dbReference type="NCBI Taxonomy" id="433649"/>
    <lineage>
        <taxon>Bacteria</taxon>
        <taxon>Bacillati</taxon>
        <taxon>Actinomycetota</taxon>
        <taxon>Actinomycetes</taxon>
        <taxon>Propionibacteriales</taxon>
        <taxon>Nocardioidaceae</taxon>
        <taxon>Nocardioides</taxon>
    </lineage>
</organism>
<keyword evidence="9" id="KW-1185">Reference proteome</keyword>
<keyword evidence="4 6" id="KW-1133">Transmembrane helix</keyword>
<reference evidence="8 9" key="1">
    <citation type="submission" date="2023-07" db="EMBL/GenBank/DDBJ databases">
        <title>Sequencing the genomes of 1000 actinobacteria strains.</title>
        <authorList>
            <person name="Klenk H.-P."/>
        </authorList>
    </citation>
    <scope>NUCLEOTIDE SEQUENCE [LARGE SCALE GENOMIC DNA]</scope>
    <source>
        <strain evidence="8 9">DSM 19426</strain>
    </source>
</reference>
<evidence type="ECO:0000256" key="5">
    <source>
        <dbReference type="ARBA" id="ARBA00023136"/>
    </source>
</evidence>
<dbReference type="InterPro" id="IPR002524">
    <property type="entry name" value="Cation_efflux"/>
</dbReference>
<evidence type="ECO:0000313" key="9">
    <source>
        <dbReference type="Proteomes" id="UP001183648"/>
    </source>
</evidence>
<dbReference type="PANTHER" id="PTHR13414:SF9">
    <property type="entry name" value="PROTON-COUPLED ZINC ANTIPORTER SLC30A9, MITOCHONDRIAL"/>
    <property type="match status" value="1"/>
</dbReference>
<keyword evidence="3 6" id="KW-0812">Transmembrane</keyword>
<evidence type="ECO:0000256" key="3">
    <source>
        <dbReference type="ARBA" id="ARBA00022692"/>
    </source>
</evidence>
<feature type="transmembrane region" description="Helical" evidence="6">
    <location>
        <begin position="125"/>
        <end position="144"/>
    </location>
</feature>
<protein>
    <submittedName>
        <fullName evidence="8">Cation diffusion facilitator family transporter</fullName>
    </submittedName>
</protein>
<dbReference type="PANTHER" id="PTHR13414">
    <property type="entry name" value="HUEL-CATION TRANSPORTER"/>
    <property type="match status" value="1"/>
</dbReference>
<keyword evidence="5 6" id="KW-0472">Membrane</keyword>
<comment type="subcellular location">
    <subcellularLocation>
        <location evidence="1">Membrane</location>
        <topology evidence="1">Multi-pass membrane protein</topology>
    </subcellularLocation>
</comment>
<dbReference type="InterPro" id="IPR027469">
    <property type="entry name" value="Cation_efflux_TMD_sf"/>
</dbReference>
<feature type="domain" description="Cation efflux protein transmembrane" evidence="7">
    <location>
        <begin position="23"/>
        <end position="232"/>
    </location>
</feature>
<evidence type="ECO:0000313" key="8">
    <source>
        <dbReference type="EMBL" id="MDR7363700.1"/>
    </source>
</evidence>
<gene>
    <name evidence="8" type="ORF">J2S63_003253</name>
</gene>
<sequence length="320" mass="34253">MPERLADQGAENLAGGGESTRTVIIAFFANLAIALAKSVVAAISGSASMLAEAAHSWADTGNQVLLFIADRRGRKDPDATHPFGYGREAYVWSMFAALGLFTVGAAVSVWHGIDQLIAGGGEGEYTWAYVVLGVSFLFEGASFLQAFRQTRSEADHLDREVLDHALRTSDPTLRAVFAEDSAALVGLVIAAVGVGLHQLTGQAAWDAIGSILVGLLLAVVALVLVRRNLRFLTGEESDQRLRQAAISTVKSMDSVERVTYLRMEYVGPRKVLLVAAVDIHGDQAEPDVARQLRAVEAELEKDPNIVDAVLTLSTPDEQSL</sequence>
<dbReference type="EMBL" id="JAVDYG010000001">
    <property type="protein sequence ID" value="MDR7363700.1"/>
    <property type="molecule type" value="Genomic_DNA"/>
</dbReference>